<keyword evidence="14" id="KW-1185">Reference proteome</keyword>
<evidence type="ECO:0000256" key="1">
    <source>
        <dbReference type="ARBA" id="ARBA00001933"/>
    </source>
</evidence>
<organism evidence="13 14">
    <name type="scientific">Anoxybacillus ayderensis</name>
    <dbReference type="NCBI Taxonomy" id="265546"/>
    <lineage>
        <taxon>Bacteria</taxon>
        <taxon>Bacillati</taxon>
        <taxon>Bacillota</taxon>
        <taxon>Bacilli</taxon>
        <taxon>Bacillales</taxon>
        <taxon>Anoxybacillaceae</taxon>
        <taxon>Anoxybacillus</taxon>
    </lineage>
</organism>
<dbReference type="CDD" id="cd06454">
    <property type="entry name" value="KBL_like"/>
    <property type="match status" value="1"/>
</dbReference>
<dbReference type="GO" id="GO:0009102">
    <property type="term" value="P:biotin biosynthetic process"/>
    <property type="evidence" value="ECO:0007669"/>
    <property type="project" value="UniProtKB-UniRule"/>
</dbReference>
<feature type="domain" description="Aminotransferase class I/classII large" evidence="12">
    <location>
        <begin position="37"/>
        <end position="378"/>
    </location>
</feature>
<name>A0A0D0G6H9_9BACL</name>
<evidence type="ECO:0000256" key="7">
    <source>
        <dbReference type="ARBA" id="ARBA00022756"/>
    </source>
</evidence>
<evidence type="ECO:0000256" key="2">
    <source>
        <dbReference type="ARBA" id="ARBA00002513"/>
    </source>
</evidence>
<dbReference type="InterPro" id="IPR004839">
    <property type="entry name" value="Aminotransferase_I/II_large"/>
</dbReference>
<accession>A0A0D0G6H9</accession>
<evidence type="ECO:0000256" key="8">
    <source>
        <dbReference type="ARBA" id="ARBA00022898"/>
    </source>
</evidence>
<dbReference type="InterPro" id="IPR001917">
    <property type="entry name" value="Aminotrans_II_pyridoxalP_BS"/>
</dbReference>
<comment type="function">
    <text evidence="2 11">Catalyzes the decarboxylative condensation of pimeloyl-[acyl-carrier protein] and L-alanine to produce 8-amino-7-oxononanoate (AON), [acyl-carrier protein], and carbon dioxide.</text>
</comment>
<evidence type="ECO:0000256" key="9">
    <source>
        <dbReference type="ARBA" id="ARBA00047715"/>
    </source>
</evidence>
<evidence type="ECO:0000256" key="10">
    <source>
        <dbReference type="PIRSR" id="PIRSR604723-51"/>
    </source>
</evidence>
<dbReference type="EMBL" id="JXTG01000009">
    <property type="protein sequence ID" value="KIP20980.1"/>
    <property type="molecule type" value="Genomic_DNA"/>
</dbReference>
<dbReference type="PANTHER" id="PTHR13693">
    <property type="entry name" value="CLASS II AMINOTRANSFERASE/8-AMINO-7-OXONONANOATE SYNTHASE"/>
    <property type="match status" value="1"/>
</dbReference>
<reference evidence="13 14" key="1">
    <citation type="submission" date="2015-01" db="EMBL/GenBank/DDBJ databases">
        <title>Genome sequence of Anoxybacillus ayderensis strain AB04.</title>
        <authorList>
            <person name="Belduz A.O."/>
            <person name="Canakci S."/>
            <person name="Chan K.-G."/>
            <person name="Kahar U.M."/>
            <person name="Yaakob A.S."/>
            <person name="Chan C.S."/>
            <person name="Goh K.M."/>
        </authorList>
    </citation>
    <scope>NUCLEOTIDE SEQUENCE [LARGE SCALE GENOMIC DNA]</scope>
    <source>
        <strain evidence="13 14">AB04</strain>
    </source>
</reference>
<dbReference type="InterPro" id="IPR015422">
    <property type="entry name" value="PyrdxlP-dep_Trfase_small"/>
</dbReference>
<comment type="pathway">
    <text evidence="3 11">Cofactor biosynthesis; biotin biosynthesis.</text>
</comment>
<dbReference type="AlphaFoldDB" id="A0A0D0G6H9"/>
<keyword evidence="7" id="KW-0093">Biotin biosynthesis</keyword>
<evidence type="ECO:0000256" key="4">
    <source>
        <dbReference type="ARBA" id="ARBA00010008"/>
    </source>
</evidence>
<dbReference type="PATRIC" id="fig|265546.4.peg.1883"/>
<dbReference type="SUPFAM" id="SSF53383">
    <property type="entry name" value="PLP-dependent transferases"/>
    <property type="match status" value="1"/>
</dbReference>
<dbReference type="InterPro" id="IPR050087">
    <property type="entry name" value="AON_synthase_class-II"/>
</dbReference>
<dbReference type="PROSITE" id="PS00599">
    <property type="entry name" value="AA_TRANSFER_CLASS_2"/>
    <property type="match status" value="1"/>
</dbReference>
<keyword evidence="6 11" id="KW-0808">Transferase</keyword>
<proteinExistence type="inferred from homology"/>
<dbReference type="GO" id="GO:0008710">
    <property type="term" value="F:8-amino-7-oxononanoate synthase activity"/>
    <property type="evidence" value="ECO:0007669"/>
    <property type="project" value="UniProtKB-UniRule"/>
</dbReference>
<dbReference type="GO" id="GO:0030170">
    <property type="term" value="F:pyridoxal phosphate binding"/>
    <property type="evidence" value="ECO:0007669"/>
    <property type="project" value="InterPro"/>
</dbReference>
<evidence type="ECO:0000256" key="6">
    <source>
        <dbReference type="ARBA" id="ARBA00022679"/>
    </source>
</evidence>
<evidence type="ECO:0000259" key="12">
    <source>
        <dbReference type="Pfam" id="PF00155"/>
    </source>
</evidence>
<comment type="caution">
    <text evidence="13">The sequence shown here is derived from an EMBL/GenBank/DDBJ whole genome shotgun (WGS) entry which is preliminary data.</text>
</comment>
<evidence type="ECO:0000256" key="5">
    <source>
        <dbReference type="ARBA" id="ARBA00011738"/>
    </source>
</evidence>
<dbReference type="FunFam" id="3.40.640.10:FF:000006">
    <property type="entry name" value="5-aminolevulinate synthase, mitochondrial"/>
    <property type="match status" value="1"/>
</dbReference>
<dbReference type="EC" id="2.3.1.47" evidence="11"/>
<feature type="modified residue" description="N6-(pyridoxal phosphate)lysine" evidence="10">
    <location>
        <position position="236"/>
    </location>
</feature>
<keyword evidence="13" id="KW-0012">Acyltransferase</keyword>
<sequence length="389" mass="43358">MWEELQAHIEQLEKKAQKRTLVNVESDRCFIRIDGQHLFNFSSNNYLGLAHDERLIQASMEATRKYGVGATASRLVVGNHPLYEQAEDALIRWKGCEAALIVNSGYTANVGILSSLAGRDAVIFSDKWNHASIVDGAILSRAEVKRYRHADIDHLEMLLKKTDRHKRKLIVTDTIFSMDGDVAPLRELVSLKETYGAILVVDEAHASGVYGKNGEGMAHECQVAQHVDVHMGTFSKALGAYGAYVAGKRVFIDYLINTMRPFIFTTALPPSVLGTIYAAIDVVQKEPTRRYHLRALSDHFRTRLQQAGFHIGESTTHIVPLIVGDNERALAFSARLRERGIVAVAIRPPTVPEGTARIRFSLMATMTKEQIDWALEHICAVGKEMELIA</sequence>
<evidence type="ECO:0000313" key="14">
    <source>
        <dbReference type="Proteomes" id="UP000032047"/>
    </source>
</evidence>
<evidence type="ECO:0000256" key="3">
    <source>
        <dbReference type="ARBA" id="ARBA00004746"/>
    </source>
</evidence>
<evidence type="ECO:0000313" key="13">
    <source>
        <dbReference type="EMBL" id="KIP20980.1"/>
    </source>
</evidence>
<dbReference type="Gene3D" id="3.40.640.10">
    <property type="entry name" value="Type I PLP-dependent aspartate aminotransferase-like (Major domain)"/>
    <property type="match status" value="1"/>
</dbReference>
<evidence type="ECO:0000256" key="11">
    <source>
        <dbReference type="RuleBase" id="RU003693"/>
    </source>
</evidence>
<protein>
    <recommendedName>
        <fullName evidence="11">8-amino-7-ketopelargonate synthase</fullName>
        <ecNumber evidence="11">2.3.1.47</ecNumber>
    </recommendedName>
</protein>
<dbReference type="Gene3D" id="3.90.1150.10">
    <property type="entry name" value="Aspartate Aminotransferase, domain 1"/>
    <property type="match status" value="1"/>
</dbReference>
<dbReference type="RefSeq" id="WP_042535467.1">
    <property type="nucleotide sequence ID" value="NZ_JXTG01000009.1"/>
</dbReference>
<comment type="cofactor">
    <cofactor evidence="1 10 11">
        <name>pyridoxal 5'-phosphate</name>
        <dbReference type="ChEBI" id="CHEBI:597326"/>
    </cofactor>
</comment>
<keyword evidence="8 10" id="KW-0663">Pyridoxal phosphate</keyword>
<dbReference type="Pfam" id="PF00155">
    <property type="entry name" value="Aminotran_1_2"/>
    <property type="match status" value="1"/>
</dbReference>
<dbReference type="NCBIfam" id="TIGR00858">
    <property type="entry name" value="bioF"/>
    <property type="match status" value="1"/>
</dbReference>
<dbReference type="InterPro" id="IPR015421">
    <property type="entry name" value="PyrdxlP-dep_Trfase_major"/>
</dbReference>
<comment type="subunit">
    <text evidence="5 11">Homodimer.</text>
</comment>
<comment type="similarity">
    <text evidence="4 11">Belongs to the class-II pyridoxal-phosphate-dependent aminotransferase family. BioF subfamily.</text>
</comment>
<dbReference type="UniPathway" id="UPA00078"/>
<dbReference type="PANTHER" id="PTHR13693:SF100">
    <property type="entry name" value="8-AMINO-7-OXONONANOATE SYNTHASE"/>
    <property type="match status" value="1"/>
</dbReference>
<dbReference type="InterPro" id="IPR004723">
    <property type="entry name" value="AONS_Archaea/Proteobacteria"/>
</dbReference>
<dbReference type="InterPro" id="IPR015424">
    <property type="entry name" value="PyrdxlP-dep_Trfase"/>
</dbReference>
<comment type="catalytic activity">
    <reaction evidence="9 11">
        <text>6-carboxyhexanoyl-[ACP] + L-alanine + H(+) = (8S)-8-amino-7-oxononanoate + holo-[ACP] + CO2</text>
        <dbReference type="Rhea" id="RHEA:42288"/>
        <dbReference type="Rhea" id="RHEA-COMP:9685"/>
        <dbReference type="Rhea" id="RHEA-COMP:9955"/>
        <dbReference type="ChEBI" id="CHEBI:15378"/>
        <dbReference type="ChEBI" id="CHEBI:16526"/>
        <dbReference type="ChEBI" id="CHEBI:57972"/>
        <dbReference type="ChEBI" id="CHEBI:64479"/>
        <dbReference type="ChEBI" id="CHEBI:78846"/>
        <dbReference type="ChEBI" id="CHEBI:149468"/>
        <dbReference type="EC" id="2.3.1.47"/>
    </reaction>
</comment>
<gene>
    <name evidence="13" type="ORF">JV16_01882</name>
</gene>
<dbReference type="Proteomes" id="UP000032047">
    <property type="component" value="Unassembled WGS sequence"/>
</dbReference>